<dbReference type="AlphaFoldDB" id="T0QP57"/>
<dbReference type="OMA" id="FDYILHA"/>
<dbReference type="OrthoDB" id="10289795at2759"/>
<proteinExistence type="predicted"/>
<sequence length="340" mass="37062">MTRPVHYTTLTLRDAAAHLISTNATSGQRHLHMDRLRTLALQAINGAWKQTANNYRLLESTDAKVLLAVFWLALLHHGAVASAPASFDCPISLVKPSLGDADLTLVDAASFEKFNVYESSDDLHSTPHVRATFRAPANLPGTCDVHIDVACDVGNRFRSTAMDYIVANTELAWSKESVPPSHSRLFGASAFDAALCGPAGDTKLSVLFDYILHAMPPHPTFPSLQAEAAAPTSWLPMHRLAPTHAVLLQQYRDVTRTMDAARDLPRARRMEAYVAKLSGVLGVYRTLLAELLVMAQDKEANERCEGRKRLCSADENVGSDKDSTDDGDGADEDKDEGVTL</sequence>
<organism evidence="2 3">
    <name type="scientific">Saprolegnia diclina (strain VS20)</name>
    <dbReference type="NCBI Taxonomy" id="1156394"/>
    <lineage>
        <taxon>Eukaryota</taxon>
        <taxon>Sar</taxon>
        <taxon>Stramenopiles</taxon>
        <taxon>Oomycota</taxon>
        <taxon>Saprolegniomycetes</taxon>
        <taxon>Saprolegniales</taxon>
        <taxon>Saprolegniaceae</taxon>
        <taxon>Saprolegnia</taxon>
    </lineage>
</organism>
<dbReference type="InParanoid" id="T0QP57"/>
<keyword evidence="3" id="KW-1185">Reference proteome</keyword>
<feature type="compositionally biased region" description="Basic and acidic residues" evidence="1">
    <location>
        <begin position="302"/>
        <end position="324"/>
    </location>
</feature>
<dbReference type="GeneID" id="19947651"/>
<accession>T0QP57</accession>
<dbReference type="RefSeq" id="XP_008610957.1">
    <property type="nucleotide sequence ID" value="XM_008612735.1"/>
</dbReference>
<dbReference type="Proteomes" id="UP000030762">
    <property type="component" value="Unassembled WGS sequence"/>
</dbReference>
<name>T0QP57_SAPDV</name>
<evidence type="ECO:0000256" key="1">
    <source>
        <dbReference type="SAM" id="MobiDB-lite"/>
    </source>
</evidence>
<dbReference type="VEuPathDB" id="FungiDB:SDRG_06924"/>
<evidence type="ECO:0000313" key="2">
    <source>
        <dbReference type="EMBL" id="EQC35640.1"/>
    </source>
</evidence>
<reference evidence="2 3" key="1">
    <citation type="submission" date="2012-04" db="EMBL/GenBank/DDBJ databases">
        <title>The Genome Sequence of Saprolegnia declina VS20.</title>
        <authorList>
            <consortium name="The Broad Institute Genome Sequencing Platform"/>
            <person name="Russ C."/>
            <person name="Nusbaum C."/>
            <person name="Tyler B."/>
            <person name="van West P."/>
            <person name="Dieguez-Uribeondo J."/>
            <person name="de Bruijn I."/>
            <person name="Tripathy S."/>
            <person name="Jiang R."/>
            <person name="Young S.K."/>
            <person name="Zeng Q."/>
            <person name="Gargeya S."/>
            <person name="Fitzgerald M."/>
            <person name="Haas B."/>
            <person name="Abouelleil A."/>
            <person name="Alvarado L."/>
            <person name="Arachchi H.M."/>
            <person name="Berlin A."/>
            <person name="Chapman S.B."/>
            <person name="Goldberg J."/>
            <person name="Griggs A."/>
            <person name="Gujja S."/>
            <person name="Hansen M."/>
            <person name="Howarth C."/>
            <person name="Imamovic A."/>
            <person name="Larimer J."/>
            <person name="McCowen C."/>
            <person name="Montmayeur A."/>
            <person name="Murphy C."/>
            <person name="Neiman D."/>
            <person name="Pearson M."/>
            <person name="Priest M."/>
            <person name="Roberts A."/>
            <person name="Saif S."/>
            <person name="Shea T."/>
            <person name="Sisk P."/>
            <person name="Sykes S."/>
            <person name="Wortman J."/>
            <person name="Nusbaum C."/>
            <person name="Birren B."/>
        </authorList>
    </citation>
    <scope>NUCLEOTIDE SEQUENCE [LARGE SCALE GENOMIC DNA]</scope>
    <source>
        <strain evidence="2 3">VS20</strain>
    </source>
</reference>
<feature type="compositionally biased region" description="Acidic residues" evidence="1">
    <location>
        <begin position="325"/>
        <end position="340"/>
    </location>
</feature>
<gene>
    <name evidence="2" type="ORF">SDRG_06924</name>
</gene>
<dbReference type="EMBL" id="JH767150">
    <property type="protein sequence ID" value="EQC35640.1"/>
    <property type="molecule type" value="Genomic_DNA"/>
</dbReference>
<protein>
    <submittedName>
        <fullName evidence="2">Uncharacterized protein</fullName>
    </submittedName>
</protein>
<feature type="region of interest" description="Disordered" evidence="1">
    <location>
        <begin position="302"/>
        <end position="340"/>
    </location>
</feature>
<evidence type="ECO:0000313" key="3">
    <source>
        <dbReference type="Proteomes" id="UP000030762"/>
    </source>
</evidence>